<evidence type="ECO:0000313" key="4">
    <source>
        <dbReference type="Proteomes" id="UP000566819"/>
    </source>
</evidence>
<feature type="region of interest" description="Disordered" evidence="1">
    <location>
        <begin position="497"/>
        <end position="587"/>
    </location>
</feature>
<feature type="region of interest" description="Disordered" evidence="1">
    <location>
        <begin position="123"/>
        <end position="181"/>
    </location>
</feature>
<feature type="compositionally biased region" description="Polar residues" evidence="1">
    <location>
        <begin position="373"/>
        <end position="389"/>
    </location>
</feature>
<feature type="compositionally biased region" description="Polar residues" evidence="1">
    <location>
        <begin position="468"/>
        <end position="479"/>
    </location>
</feature>
<dbReference type="EMBL" id="JAAMPI010001821">
    <property type="protein sequence ID" value="KAF4622808.1"/>
    <property type="molecule type" value="Genomic_DNA"/>
</dbReference>
<feature type="compositionally biased region" description="Polar residues" evidence="1">
    <location>
        <begin position="497"/>
        <end position="520"/>
    </location>
</feature>
<feature type="compositionally biased region" description="Acidic residues" evidence="1">
    <location>
        <begin position="357"/>
        <end position="367"/>
    </location>
</feature>
<dbReference type="Proteomes" id="UP000566819">
    <property type="component" value="Unassembled WGS sequence"/>
</dbReference>
<dbReference type="AlphaFoldDB" id="A0A8H4R4L3"/>
<reference evidence="3 4" key="1">
    <citation type="submission" date="2020-03" db="EMBL/GenBank/DDBJ databases">
        <title>Draft Genome Sequence of Cudoniella acicularis.</title>
        <authorList>
            <person name="Buettner E."/>
            <person name="Kellner H."/>
        </authorList>
    </citation>
    <scope>NUCLEOTIDE SEQUENCE [LARGE SCALE GENOMIC DNA]</scope>
    <source>
        <strain evidence="3 4">DSM 108380</strain>
    </source>
</reference>
<organism evidence="3 4">
    <name type="scientific">Cudoniella acicularis</name>
    <dbReference type="NCBI Taxonomy" id="354080"/>
    <lineage>
        <taxon>Eukaryota</taxon>
        <taxon>Fungi</taxon>
        <taxon>Dikarya</taxon>
        <taxon>Ascomycota</taxon>
        <taxon>Pezizomycotina</taxon>
        <taxon>Leotiomycetes</taxon>
        <taxon>Helotiales</taxon>
        <taxon>Tricladiaceae</taxon>
        <taxon>Cudoniella</taxon>
    </lineage>
</organism>
<dbReference type="OrthoDB" id="5338458at2759"/>
<proteinExistence type="predicted"/>
<comment type="caution">
    <text evidence="3">The sequence shown here is derived from an EMBL/GenBank/DDBJ whole genome shotgun (WGS) entry which is preliminary data.</text>
</comment>
<feature type="compositionally biased region" description="Polar residues" evidence="1">
    <location>
        <begin position="437"/>
        <end position="451"/>
    </location>
</feature>
<dbReference type="InterPro" id="IPR047092">
    <property type="entry name" value="AFUB_07903/YDR124W-like_hel"/>
</dbReference>
<dbReference type="PANTHER" id="PTHR36102:SF1">
    <property type="entry name" value="YDR124W-LIKE HELICAL BUNDLE DOMAIN-CONTAINING PROTEIN"/>
    <property type="match status" value="1"/>
</dbReference>
<sequence length="587" mass="66837">MVNLNRGNSLSQGDFFPSRDNWGSRIEIPQESRIPSAPLHGYPQPIESALRDCAQIPVREFALVVILENGEEKTYSSTSLKPYRPRIFTERFRRDFRQCVRRAGVEGSCPSSAYSQEGMYGEFDEPDIRKHSSSGGESSSDMARIRRQRQTRSEDSSEEVTIGKRKRVEEDNPVPTGPQLEALEIGNSTEVEKFYHVRFKDMQQSSCKVMGKAFVKLVEPKKQTHHPYTKGNEKKPPWWPNTSGENSVRHKEPDHLLKPERIRLLVHILRMIIEPRERQCPTVQKLGLNVRKLEEVTMEAMSNWFSDKEHPENAAKKPFLREIFKVARMEERFRAGEVDGTTEVYIMCGERMGRAEESDDEEEENEEPEKLGISTNLSNTPENLVSPTMLQHPYEPHYDPDTQGILQHRPRPPPITRHSGPTTHYEESPSFADPSYRSMSTNFQPHSTPIQQDPYRRPSYAPSPFPSPQQTMYSGPWQNTNIMSNSPIVPGYIVTSSPQSSMTPHTTSFQLPAPPAQQSIHPPRMSHFDGLPSSRQYDAGPASSNPMRHGSLGHPHPMHHGIGDFLHDPSFGHNEPAMKEDPHTRPS</sequence>
<keyword evidence="4" id="KW-1185">Reference proteome</keyword>
<feature type="region of interest" description="Disordered" evidence="1">
    <location>
        <begin position="224"/>
        <end position="253"/>
    </location>
</feature>
<accession>A0A8H4R4L3</accession>
<evidence type="ECO:0000259" key="2">
    <source>
        <dbReference type="Pfam" id="PF11001"/>
    </source>
</evidence>
<evidence type="ECO:0000313" key="3">
    <source>
        <dbReference type="EMBL" id="KAF4622808.1"/>
    </source>
</evidence>
<name>A0A8H4R4L3_9HELO</name>
<feature type="domain" description="Subtelomeric hrmA-associated cluster protein AFUB-079030/YDR124W-like helical bundle" evidence="2">
    <location>
        <begin position="184"/>
        <end position="329"/>
    </location>
</feature>
<feature type="compositionally biased region" description="Basic and acidic residues" evidence="1">
    <location>
        <begin position="576"/>
        <end position="587"/>
    </location>
</feature>
<protein>
    <recommendedName>
        <fullName evidence="2">Subtelomeric hrmA-associated cluster protein AFUB-079030/YDR124W-like helical bundle domain-containing protein</fullName>
    </recommendedName>
</protein>
<dbReference type="PANTHER" id="PTHR36102">
    <property type="entry name" value="CHROMOSOME 10, WHOLE GENOME SHOTGUN SEQUENCE"/>
    <property type="match status" value="1"/>
</dbReference>
<feature type="region of interest" description="Disordered" evidence="1">
    <location>
        <begin position="352"/>
        <end position="479"/>
    </location>
</feature>
<gene>
    <name evidence="3" type="ORF">G7Y89_g14217</name>
</gene>
<evidence type="ECO:0000256" key="1">
    <source>
        <dbReference type="SAM" id="MobiDB-lite"/>
    </source>
</evidence>
<dbReference type="InterPro" id="IPR021264">
    <property type="entry name" value="AFUB_079030/YDR124W-like"/>
</dbReference>
<dbReference type="Pfam" id="PF11001">
    <property type="entry name" value="AFUB_07903_YDR124W_hel"/>
    <property type="match status" value="1"/>
</dbReference>